<dbReference type="GO" id="GO:0003676">
    <property type="term" value="F:nucleic acid binding"/>
    <property type="evidence" value="ECO:0007669"/>
    <property type="project" value="InterPro"/>
</dbReference>
<protein>
    <recommendedName>
        <fullName evidence="2">G-patch domain-containing protein</fullName>
    </recommendedName>
</protein>
<evidence type="ECO:0000256" key="1">
    <source>
        <dbReference type="SAM" id="MobiDB-lite"/>
    </source>
</evidence>
<evidence type="ECO:0000313" key="3">
    <source>
        <dbReference type="EMBL" id="MBW0460509.1"/>
    </source>
</evidence>
<dbReference type="InterPro" id="IPR000467">
    <property type="entry name" value="G_patch_dom"/>
</dbReference>
<feature type="region of interest" description="Disordered" evidence="1">
    <location>
        <begin position="1"/>
        <end position="89"/>
    </location>
</feature>
<dbReference type="EMBL" id="AVOT02000023">
    <property type="protein sequence ID" value="MBW0460509.1"/>
    <property type="molecule type" value="Genomic_DNA"/>
</dbReference>
<organism evidence="3 4">
    <name type="scientific">Austropuccinia psidii MF-1</name>
    <dbReference type="NCBI Taxonomy" id="1389203"/>
    <lineage>
        <taxon>Eukaryota</taxon>
        <taxon>Fungi</taxon>
        <taxon>Dikarya</taxon>
        <taxon>Basidiomycota</taxon>
        <taxon>Pucciniomycotina</taxon>
        <taxon>Pucciniomycetes</taxon>
        <taxon>Pucciniales</taxon>
        <taxon>Sphaerophragmiaceae</taxon>
        <taxon>Austropuccinia</taxon>
    </lineage>
</organism>
<dbReference type="AlphaFoldDB" id="A0A9Q3GAQ1"/>
<dbReference type="Proteomes" id="UP000765509">
    <property type="component" value="Unassembled WGS sequence"/>
</dbReference>
<dbReference type="GO" id="GO:0000776">
    <property type="term" value="C:kinetochore"/>
    <property type="evidence" value="ECO:0007669"/>
    <property type="project" value="TreeGrafter"/>
</dbReference>
<dbReference type="OrthoDB" id="786951at2759"/>
<name>A0A9Q3GAQ1_9BASI</name>
<dbReference type="PANTHER" id="PTHR21032">
    <property type="entry name" value="G PATCH DOMAIN-CONTAINING PROTEIN 11"/>
    <property type="match status" value="1"/>
</dbReference>
<gene>
    <name evidence="3" type="ORF">O181_000224</name>
</gene>
<feature type="domain" description="G-patch" evidence="2">
    <location>
        <begin position="110"/>
        <end position="157"/>
    </location>
</feature>
<dbReference type="InterPro" id="IPR039249">
    <property type="entry name" value="GPATCH11"/>
</dbReference>
<feature type="compositionally biased region" description="Polar residues" evidence="1">
    <location>
        <begin position="39"/>
        <end position="49"/>
    </location>
</feature>
<accession>A0A9Q3GAQ1</accession>
<evidence type="ECO:0000313" key="4">
    <source>
        <dbReference type="Proteomes" id="UP000765509"/>
    </source>
</evidence>
<dbReference type="PROSITE" id="PS50174">
    <property type="entry name" value="G_PATCH"/>
    <property type="match status" value="1"/>
</dbReference>
<dbReference type="PANTHER" id="PTHR21032:SF0">
    <property type="entry name" value="G PATCH DOMAIN-CONTAINING PROTEIN 11"/>
    <property type="match status" value="1"/>
</dbReference>
<evidence type="ECO:0000259" key="2">
    <source>
        <dbReference type="PROSITE" id="PS50174"/>
    </source>
</evidence>
<sequence>MSGNDSRQVAFSSVHTNPPESESERKQEDDEEEDFMSDTFITNIPQSDAGQFGAAKTYSEQRKRKLLENAARSQKRSRAEREIEAREKGLEHDLIDSHFAQDKEGMPAATHSKAVQMMLKMGFKPGTSLGASTPEKANSPINIAPRAGRSGIGLLPSLPASKRRILFDSKSQPTLSKEESLQRDEFLERSRARFDGRKVQGILSRVCRTCEDLDRRRGLEFNVLWLGESPDEESTNTLSKLVSEADEKLESSEGEREEEVWLALDPSARLAFTLEYLRKEYWYCFWKRIIEKNCQICFWFHPSQVYVFKHFRLRRLHYHPASLNIRPIILPWRSGCFPKLLYDIKKDHSQLLFSFLPTPNRSSTTHLECHIWILLKQTARHKMWMPLFFCKYVSNYQSIFVFYH</sequence>
<reference evidence="3" key="1">
    <citation type="submission" date="2021-03" db="EMBL/GenBank/DDBJ databases">
        <title>Draft genome sequence of rust myrtle Austropuccinia psidii MF-1, a brazilian biotype.</title>
        <authorList>
            <person name="Quecine M.C."/>
            <person name="Pachon D.M.R."/>
            <person name="Bonatelli M.L."/>
            <person name="Correr F.H."/>
            <person name="Franceschini L.M."/>
            <person name="Leite T.F."/>
            <person name="Margarido G.R.A."/>
            <person name="Almeida C.A."/>
            <person name="Ferrarezi J.A."/>
            <person name="Labate C.A."/>
        </authorList>
    </citation>
    <scope>NUCLEOTIDE SEQUENCE</scope>
    <source>
        <strain evidence="3">MF-1</strain>
    </source>
</reference>
<proteinExistence type="predicted"/>
<comment type="caution">
    <text evidence="3">The sequence shown here is derived from an EMBL/GenBank/DDBJ whole genome shotgun (WGS) entry which is preliminary data.</text>
</comment>
<keyword evidence="4" id="KW-1185">Reference proteome</keyword>
<feature type="compositionally biased region" description="Basic and acidic residues" evidence="1">
    <location>
        <begin position="77"/>
        <end position="89"/>
    </location>
</feature>
<feature type="compositionally biased region" description="Polar residues" evidence="1">
    <location>
        <begin position="1"/>
        <end position="19"/>
    </location>
</feature>
<dbReference type="Pfam" id="PF01585">
    <property type="entry name" value="G-patch"/>
    <property type="match status" value="1"/>
</dbReference>